<keyword evidence="1" id="KW-0813">Transport</keyword>
<dbReference type="SUPFAM" id="SSF52540">
    <property type="entry name" value="P-loop containing nucleoside triphosphate hydrolases"/>
    <property type="match status" value="1"/>
</dbReference>
<protein>
    <submittedName>
        <fullName evidence="5">ABC transporter ATP-binding protein</fullName>
    </submittedName>
</protein>
<dbReference type="PANTHER" id="PTHR42939">
    <property type="entry name" value="ABC TRANSPORTER ATP-BINDING PROTEIN ALBC-RELATED"/>
    <property type="match status" value="1"/>
</dbReference>
<dbReference type="PANTHER" id="PTHR42939:SF1">
    <property type="entry name" value="ABC TRANSPORTER ATP-BINDING PROTEIN ALBC-RELATED"/>
    <property type="match status" value="1"/>
</dbReference>
<dbReference type="InterPro" id="IPR003593">
    <property type="entry name" value="AAA+_ATPase"/>
</dbReference>
<sequence length="221" mass="25402">MEIIRVENMSKSFGRAKVLDDVSLVCDWGKVYGLVGDNGSGKTTLFRCLTGMASYEGMIRKGEWVTVGYLPADNFFYPLVTGYEYIEFCLRAYGKKVNRKQIDYLNTKMFRLPLGRYASEYSTGMQKKLGFMAVCLQGPDLYILDEPFNGIDLKGCIQMKQLIRNLKAQWKTVIVSSHRLDALHEVCDTIYYLREGKLLKGFAHRSVEDIERFILHEEEEA</sequence>
<evidence type="ECO:0000256" key="1">
    <source>
        <dbReference type="ARBA" id="ARBA00022448"/>
    </source>
</evidence>
<dbReference type="InterPro" id="IPR051782">
    <property type="entry name" value="ABC_Transporter_VariousFunc"/>
</dbReference>
<reference evidence="5" key="1">
    <citation type="submission" date="2023-06" db="EMBL/GenBank/DDBJ databases">
        <authorList>
            <person name="Zeman M."/>
            <person name="Kubasova T."/>
            <person name="Jahodarova E."/>
            <person name="Nykrynova M."/>
            <person name="Rychlik I."/>
        </authorList>
    </citation>
    <scope>NUCLEOTIDE SEQUENCE</scope>
    <source>
        <strain evidence="5">84_SSukc20</strain>
    </source>
</reference>
<dbReference type="Proteomes" id="UP001167871">
    <property type="component" value="Unassembled WGS sequence"/>
</dbReference>
<dbReference type="Gene3D" id="3.40.50.300">
    <property type="entry name" value="P-loop containing nucleotide triphosphate hydrolases"/>
    <property type="match status" value="1"/>
</dbReference>
<keyword evidence="6" id="KW-1185">Reference proteome</keyword>
<dbReference type="Pfam" id="PF00005">
    <property type="entry name" value="ABC_tran"/>
    <property type="match status" value="1"/>
</dbReference>
<dbReference type="CDD" id="cd03230">
    <property type="entry name" value="ABC_DR_subfamily_A"/>
    <property type="match status" value="1"/>
</dbReference>
<dbReference type="InterPro" id="IPR003439">
    <property type="entry name" value="ABC_transporter-like_ATP-bd"/>
</dbReference>
<dbReference type="RefSeq" id="WP_301640265.1">
    <property type="nucleotide sequence ID" value="NZ_JAUEII010000025.1"/>
</dbReference>
<dbReference type="PROSITE" id="PS50893">
    <property type="entry name" value="ABC_TRANSPORTER_2"/>
    <property type="match status" value="1"/>
</dbReference>
<dbReference type="GO" id="GO:0005524">
    <property type="term" value="F:ATP binding"/>
    <property type="evidence" value="ECO:0007669"/>
    <property type="project" value="UniProtKB-KW"/>
</dbReference>
<evidence type="ECO:0000256" key="2">
    <source>
        <dbReference type="ARBA" id="ARBA00022741"/>
    </source>
</evidence>
<accession>A0ABT7X7E3</accession>
<name>A0ABT7X7E3_9BACE</name>
<feature type="domain" description="ABC transporter" evidence="4">
    <location>
        <begin position="4"/>
        <end position="220"/>
    </location>
</feature>
<evidence type="ECO:0000313" key="6">
    <source>
        <dbReference type="Proteomes" id="UP001167871"/>
    </source>
</evidence>
<evidence type="ECO:0000259" key="4">
    <source>
        <dbReference type="PROSITE" id="PS50893"/>
    </source>
</evidence>
<proteinExistence type="predicted"/>
<gene>
    <name evidence="5" type="ORF">QVO10_11410</name>
</gene>
<evidence type="ECO:0000313" key="5">
    <source>
        <dbReference type="EMBL" id="MDN0049984.1"/>
    </source>
</evidence>
<dbReference type="EMBL" id="JAUEII010000025">
    <property type="protein sequence ID" value="MDN0049984.1"/>
    <property type="molecule type" value="Genomic_DNA"/>
</dbReference>
<evidence type="ECO:0000256" key="3">
    <source>
        <dbReference type="ARBA" id="ARBA00022840"/>
    </source>
</evidence>
<keyword evidence="3 5" id="KW-0067">ATP-binding</keyword>
<dbReference type="InterPro" id="IPR027417">
    <property type="entry name" value="P-loop_NTPase"/>
</dbReference>
<organism evidence="5 6">
    <name type="scientific">Bacteroides gallinaceum</name>
    <dbReference type="NCBI Taxonomy" id="1462571"/>
    <lineage>
        <taxon>Bacteria</taxon>
        <taxon>Pseudomonadati</taxon>
        <taxon>Bacteroidota</taxon>
        <taxon>Bacteroidia</taxon>
        <taxon>Bacteroidales</taxon>
        <taxon>Bacteroidaceae</taxon>
        <taxon>Bacteroides</taxon>
    </lineage>
</organism>
<keyword evidence="2" id="KW-0547">Nucleotide-binding</keyword>
<reference evidence="5" key="2">
    <citation type="submission" date="2024-05" db="EMBL/GenBank/DDBJ databases">
        <title>Identification and characterization of horizontal gene transfer across gut microbiota members of farm animals based on homology search.</title>
        <authorList>
            <person name="Schwarzerova J."/>
            <person name="Nykrynova M."/>
            <person name="Jureckova K."/>
            <person name="Cejkova D."/>
            <person name="Rychlik I."/>
        </authorList>
    </citation>
    <scope>NUCLEOTIDE SEQUENCE</scope>
    <source>
        <strain evidence="5">84_SSukc20</strain>
    </source>
</reference>
<comment type="caution">
    <text evidence="5">The sequence shown here is derived from an EMBL/GenBank/DDBJ whole genome shotgun (WGS) entry which is preliminary data.</text>
</comment>
<dbReference type="SMART" id="SM00382">
    <property type="entry name" value="AAA"/>
    <property type="match status" value="1"/>
</dbReference>